<dbReference type="SUPFAM" id="SSF48371">
    <property type="entry name" value="ARM repeat"/>
    <property type="match status" value="1"/>
</dbReference>
<reference evidence="6 7" key="2">
    <citation type="submission" date="2015-05" db="EMBL/GenBank/DDBJ databases">
        <authorList>
            <person name="Morales-Cruz A."/>
            <person name="Amrine K.C."/>
            <person name="Cantu D."/>
        </authorList>
    </citation>
    <scope>NUCLEOTIDE SEQUENCE [LARGE SCALE GENOMIC DNA]</scope>
    <source>
        <strain evidence="6">UCRPC4</strain>
    </source>
</reference>
<accession>A0A0G2GB40</accession>
<dbReference type="InterPro" id="IPR016024">
    <property type="entry name" value="ARM-type_fold"/>
</dbReference>
<dbReference type="FunFam" id="1.25.10.10:FF:000373">
    <property type="entry name" value="Importin beta-5 subunit, putative"/>
    <property type="match status" value="1"/>
</dbReference>
<dbReference type="InterPro" id="IPR011989">
    <property type="entry name" value="ARM-like"/>
</dbReference>
<dbReference type="GO" id="GO:0005829">
    <property type="term" value="C:cytosol"/>
    <property type="evidence" value="ECO:0007669"/>
    <property type="project" value="TreeGrafter"/>
</dbReference>
<organism evidence="6 7">
    <name type="scientific">Phaeomoniella chlamydospora</name>
    <name type="common">Phaeoacremonium chlamydosporum</name>
    <dbReference type="NCBI Taxonomy" id="158046"/>
    <lineage>
        <taxon>Eukaryota</taxon>
        <taxon>Fungi</taxon>
        <taxon>Dikarya</taxon>
        <taxon>Ascomycota</taxon>
        <taxon>Pezizomycotina</taxon>
        <taxon>Eurotiomycetes</taxon>
        <taxon>Chaetothyriomycetidae</taxon>
        <taxon>Phaeomoniellales</taxon>
        <taxon>Phaeomoniellaceae</taxon>
        <taxon>Phaeomoniella</taxon>
    </lineage>
</organism>
<dbReference type="InterPro" id="IPR056840">
    <property type="entry name" value="HEAT_IPO9_central"/>
</dbReference>
<dbReference type="PANTHER" id="PTHR10997">
    <property type="entry name" value="IMPORTIN-7, 8, 11"/>
    <property type="match status" value="1"/>
</dbReference>
<dbReference type="GO" id="GO:0005635">
    <property type="term" value="C:nuclear envelope"/>
    <property type="evidence" value="ECO:0007669"/>
    <property type="project" value="TreeGrafter"/>
</dbReference>
<dbReference type="SMART" id="SM00913">
    <property type="entry name" value="IBN_N"/>
    <property type="match status" value="1"/>
</dbReference>
<dbReference type="Proteomes" id="UP000053317">
    <property type="component" value="Unassembled WGS sequence"/>
</dbReference>
<keyword evidence="3" id="KW-0653">Protein transport</keyword>
<dbReference type="InterPro" id="IPR001494">
    <property type="entry name" value="Importin-beta_N"/>
</dbReference>
<proteinExistence type="predicted"/>
<evidence type="ECO:0000256" key="2">
    <source>
        <dbReference type="ARBA" id="ARBA00022448"/>
    </source>
</evidence>
<evidence type="ECO:0000259" key="5">
    <source>
        <dbReference type="PROSITE" id="PS50166"/>
    </source>
</evidence>
<evidence type="ECO:0000313" key="6">
    <source>
        <dbReference type="EMBL" id="KKY14345.1"/>
    </source>
</evidence>
<dbReference type="Pfam" id="PF03810">
    <property type="entry name" value="IBN_N"/>
    <property type="match status" value="1"/>
</dbReference>
<name>A0A0G2GB40_PHACM</name>
<dbReference type="PANTHER" id="PTHR10997:SF9">
    <property type="entry name" value="IMPORTIN-9"/>
    <property type="match status" value="1"/>
</dbReference>
<dbReference type="GO" id="GO:0006606">
    <property type="term" value="P:protein import into nucleus"/>
    <property type="evidence" value="ECO:0007669"/>
    <property type="project" value="TreeGrafter"/>
</dbReference>
<sequence>MEQEVLHLLQNTQSTDESTRKAAELQLLQSYANPSFPLALLALAIHTDVAVYLRQSAMLILKTYVVSTWSPKFEEEFKGTVFLSDECKAQIRRDILSICTTGQSGPEDDRKVKKAASLVATKIASVDFPDQWPELLPTLLHIISSNGADEEVHGALRVLSDLVDTGFSEDHFFAVARDLVSGLHSIATNSQRKPILRALSMSVFRSCFDTLEMVMEEHKVAVKGFLDEALKGWLPFFIETIQFDLPEPPSEEDETKEGGLPSQWRGLIALKLQVVKTVTKIRDVFPAALTPYSTSLFESVWGELSRIQPAYFAMFIADERQGRLEDADNLPYTLDFLVLEELDTMTILLRAPPVRSELENRLKQAPNGPASAEWLQAVMKLVTSYALISTEEEGLWDIDVNLFLSEETAVTANYTPRSASGELVIRGLGEWLRQVPAEALLSFTKTLYTSDTSWKEREAALYLANVLLRDFGDVEMTVSPEVALGFQDFINHSLQVEDPFLRARAYLLAGVMSKTGGEAFQQSAMHYLGLAASAMSSDPSEVVQVACIRALQDFLQGLPRSVSQPAQTPIINAISEYIASHDLRELADSDDLKVTLTETLRDAIDVYIPAVFQGDAINVLFTLASNGASNFQLASLVTETFEMISSSVSDLPLVEGHASPYSALCEKVLPSLTGAFDVGDLTHEDALTNLAAELLSALAECGSTPLPDSFIPTVMPKLNRVLLSSSDPELLRPATSAVKHILAHGPDQLFAWTNPNTRKGGVESLLVIIDRLLSPTIDDNAATEVGALAAELVEKAGAEKLGPYLLQLLQAVALRLDTAEKAPFIQSLILVFARLSLTAAKDVVDFLSQVSIRSPETHDGLSIVLSKWLENSINFAGYDEIRQNAMALSKIYLLQDARIANINVKGDLIVNPATAGRIKTRSQARLNPDTWTSIPADLKILKVLVEELSSASASKFANPEAAAAAAAALDSEDEDEDDGDYWEDVGPSSTLDLGMGVTKQDLMGWGGSGQMDGSAIRVRDDETTEYLVRFFKSIGGNEHFVQAFEHGFNEEERDKLRNTIHG</sequence>
<dbReference type="EMBL" id="LCWF01000231">
    <property type="protein sequence ID" value="KKY14345.1"/>
    <property type="molecule type" value="Genomic_DNA"/>
</dbReference>
<comment type="subcellular location">
    <subcellularLocation>
        <location evidence="1">Nucleus</location>
    </subcellularLocation>
</comment>
<keyword evidence="2" id="KW-0813">Transport</keyword>
<comment type="caution">
    <text evidence="6">The sequence shown here is derived from an EMBL/GenBank/DDBJ whole genome shotgun (WGS) entry which is preliminary data.</text>
</comment>
<dbReference type="Gene3D" id="1.25.10.10">
    <property type="entry name" value="Leucine-rich Repeat Variant"/>
    <property type="match status" value="1"/>
</dbReference>
<evidence type="ECO:0000256" key="4">
    <source>
        <dbReference type="ARBA" id="ARBA00023242"/>
    </source>
</evidence>
<gene>
    <name evidence="6" type="ORF">UCRPC4_g06800</name>
</gene>
<dbReference type="Pfam" id="PF25018">
    <property type="entry name" value="HEAT_IPO9_c"/>
    <property type="match status" value="1"/>
</dbReference>
<dbReference type="PROSITE" id="PS50166">
    <property type="entry name" value="IMPORTIN_B_NT"/>
    <property type="match status" value="1"/>
</dbReference>
<evidence type="ECO:0000256" key="3">
    <source>
        <dbReference type="ARBA" id="ARBA00022927"/>
    </source>
</evidence>
<protein>
    <submittedName>
        <fullName evidence="6">Putative importin beta-5</fullName>
    </submittedName>
</protein>
<dbReference type="AlphaFoldDB" id="A0A0G2GB40"/>
<reference evidence="6 7" key="1">
    <citation type="submission" date="2015-05" db="EMBL/GenBank/DDBJ databases">
        <title>Distinctive expansion of gene families associated with plant cell wall degradation and secondary metabolism in the genomes of grapevine trunk pathogens.</title>
        <authorList>
            <person name="Lawrence D.P."/>
            <person name="Travadon R."/>
            <person name="Rolshausen P.E."/>
            <person name="Baumgartner K."/>
        </authorList>
    </citation>
    <scope>NUCLEOTIDE SEQUENCE [LARGE SCALE GENOMIC DNA]</scope>
    <source>
        <strain evidence="6">UCRPC4</strain>
    </source>
</reference>
<dbReference type="OrthoDB" id="431626at2759"/>
<dbReference type="GO" id="GO:0031267">
    <property type="term" value="F:small GTPase binding"/>
    <property type="evidence" value="ECO:0007669"/>
    <property type="project" value="InterPro"/>
</dbReference>
<keyword evidence="4" id="KW-0539">Nucleus</keyword>
<keyword evidence="7" id="KW-1185">Reference proteome</keyword>
<evidence type="ECO:0000313" key="7">
    <source>
        <dbReference type="Proteomes" id="UP000053317"/>
    </source>
</evidence>
<evidence type="ECO:0000256" key="1">
    <source>
        <dbReference type="ARBA" id="ARBA00004123"/>
    </source>
</evidence>
<feature type="domain" description="Importin N-terminal" evidence="5">
    <location>
        <begin position="23"/>
        <end position="101"/>
    </location>
</feature>